<feature type="transmembrane region" description="Helical" evidence="7">
    <location>
        <begin position="12"/>
        <end position="30"/>
    </location>
</feature>
<feature type="transmembrane region" description="Helical" evidence="7">
    <location>
        <begin position="142"/>
        <end position="169"/>
    </location>
</feature>
<feature type="transmembrane region" description="Helical" evidence="7">
    <location>
        <begin position="107"/>
        <end position="130"/>
    </location>
</feature>
<dbReference type="InterPro" id="IPR035906">
    <property type="entry name" value="MetI-like_sf"/>
</dbReference>
<organism evidence="9 10">
    <name type="scientific">Mesorhizobium zhangyense</name>
    <dbReference type="NCBI Taxonomy" id="1776730"/>
    <lineage>
        <taxon>Bacteria</taxon>
        <taxon>Pseudomonadati</taxon>
        <taxon>Pseudomonadota</taxon>
        <taxon>Alphaproteobacteria</taxon>
        <taxon>Hyphomicrobiales</taxon>
        <taxon>Phyllobacteriaceae</taxon>
        <taxon>Mesorhizobium</taxon>
    </lineage>
</organism>
<dbReference type="PANTHER" id="PTHR43163:SF6">
    <property type="entry name" value="DIPEPTIDE TRANSPORT SYSTEM PERMEASE PROTEIN DPPB-RELATED"/>
    <property type="match status" value="1"/>
</dbReference>
<sequence length="316" mass="33930">MTHWTNMIVGRLAQTALVALTLVTMCFVFVHTLPGDTALRIAEARGGSEFLNVGKAREIAAEEGLDRPILLQYGEWIERIATGDLGMSLVTRQPVASELWNRGQNTLILGIAGWLASYLVALPIGIYAALRPHGWVDKISSFYCVTMASLPSFLMGIGLISIFALSLRWLPPAGFRSWEHLILPAATLALGLSAFSIRLIRDTVREVNGAFFITFARTKGLTASAALRENGSRNAAIPIVAFAALQFAAVVDGFIMIETLFNFPGLGDLLVSSMLSRDVPMVMGAGLVAAVGYGLVNLAADLASLALDPRLSQRGQ</sequence>
<evidence type="ECO:0000256" key="4">
    <source>
        <dbReference type="ARBA" id="ARBA00022692"/>
    </source>
</evidence>
<evidence type="ECO:0000256" key="1">
    <source>
        <dbReference type="ARBA" id="ARBA00004651"/>
    </source>
</evidence>
<gene>
    <name evidence="9" type="ORF">G6N74_22725</name>
</gene>
<protein>
    <submittedName>
        <fullName evidence="9">ABC transporter permease</fullName>
    </submittedName>
</protein>
<dbReference type="GO" id="GO:0055085">
    <property type="term" value="P:transmembrane transport"/>
    <property type="evidence" value="ECO:0007669"/>
    <property type="project" value="InterPro"/>
</dbReference>
<comment type="caution">
    <text evidence="9">The sequence shown here is derived from an EMBL/GenBank/DDBJ whole genome shotgun (WGS) entry which is preliminary data.</text>
</comment>
<dbReference type="PROSITE" id="PS50928">
    <property type="entry name" value="ABC_TM1"/>
    <property type="match status" value="1"/>
</dbReference>
<accession>A0A7C9VAE8</accession>
<dbReference type="EMBL" id="JAAKZG010000012">
    <property type="protein sequence ID" value="NGN43883.1"/>
    <property type="molecule type" value="Genomic_DNA"/>
</dbReference>
<keyword evidence="10" id="KW-1185">Reference proteome</keyword>
<name>A0A7C9VAE8_9HYPH</name>
<dbReference type="InterPro" id="IPR000515">
    <property type="entry name" value="MetI-like"/>
</dbReference>
<comment type="subcellular location">
    <subcellularLocation>
        <location evidence="1 7">Cell membrane</location>
        <topology evidence="1 7">Multi-pass membrane protein</topology>
    </subcellularLocation>
</comment>
<feature type="domain" description="ABC transmembrane type-1" evidence="8">
    <location>
        <begin position="103"/>
        <end position="304"/>
    </location>
</feature>
<feature type="transmembrane region" description="Helical" evidence="7">
    <location>
        <begin position="181"/>
        <end position="200"/>
    </location>
</feature>
<dbReference type="RefSeq" id="WP_165120295.1">
    <property type="nucleotide sequence ID" value="NZ_JAAKZG010000012.1"/>
</dbReference>
<feature type="transmembrane region" description="Helical" evidence="7">
    <location>
        <begin position="281"/>
        <end position="307"/>
    </location>
</feature>
<evidence type="ECO:0000256" key="7">
    <source>
        <dbReference type="RuleBase" id="RU363032"/>
    </source>
</evidence>
<evidence type="ECO:0000256" key="2">
    <source>
        <dbReference type="ARBA" id="ARBA00022448"/>
    </source>
</evidence>
<dbReference type="Proteomes" id="UP000481252">
    <property type="component" value="Unassembled WGS sequence"/>
</dbReference>
<evidence type="ECO:0000313" key="10">
    <source>
        <dbReference type="Proteomes" id="UP000481252"/>
    </source>
</evidence>
<dbReference type="CDD" id="cd06261">
    <property type="entry name" value="TM_PBP2"/>
    <property type="match status" value="1"/>
</dbReference>
<evidence type="ECO:0000256" key="6">
    <source>
        <dbReference type="ARBA" id="ARBA00023136"/>
    </source>
</evidence>
<dbReference type="AlphaFoldDB" id="A0A7C9VAE8"/>
<dbReference type="GO" id="GO:0005886">
    <property type="term" value="C:plasma membrane"/>
    <property type="evidence" value="ECO:0007669"/>
    <property type="project" value="UniProtKB-SubCell"/>
</dbReference>
<feature type="transmembrane region" description="Helical" evidence="7">
    <location>
        <begin position="235"/>
        <end position="261"/>
    </location>
</feature>
<comment type="similarity">
    <text evidence="7">Belongs to the binding-protein-dependent transport system permease family.</text>
</comment>
<proteinExistence type="inferred from homology"/>
<dbReference type="Pfam" id="PF00528">
    <property type="entry name" value="BPD_transp_1"/>
    <property type="match status" value="1"/>
</dbReference>
<evidence type="ECO:0000313" key="9">
    <source>
        <dbReference type="EMBL" id="NGN43883.1"/>
    </source>
</evidence>
<dbReference type="Gene3D" id="1.10.3720.10">
    <property type="entry name" value="MetI-like"/>
    <property type="match status" value="1"/>
</dbReference>
<dbReference type="SUPFAM" id="SSF161098">
    <property type="entry name" value="MetI-like"/>
    <property type="match status" value="1"/>
</dbReference>
<evidence type="ECO:0000259" key="8">
    <source>
        <dbReference type="PROSITE" id="PS50928"/>
    </source>
</evidence>
<dbReference type="PANTHER" id="PTHR43163">
    <property type="entry name" value="DIPEPTIDE TRANSPORT SYSTEM PERMEASE PROTEIN DPPB-RELATED"/>
    <property type="match status" value="1"/>
</dbReference>
<keyword evidence="2 7" id="KW-0813">Transport</keyword>
<keyword evidence="6 7" id="KW-0472">Membrane</keyword>
<keyword evidence="4 7" id="KW-0812">Transmembrane</keyword>
<keyword evidence="3" id="KW-1003">Cell membrane</keyword>
<evidence type="ECO:0000256" key="3">
    <source>
        <dbReference type="ARBA" id="ARBA00022475"/>
    </source>
</evidence>
<evidence type="ECO:0000256" key="5">
    <source>
        <dbReference type="ARBA" id="ARBA00022989"/>
    </source>
</evidence>
<reference evidence="9 10" key="1">
    <citation type="submission" date="2020-02" db="EMBL/GenBank/DDBJ databases">
        <title>Genome sequence of the type strain CGMCC 1.15528 of Mesorhizobium zhangyense.</title>
        <authorList>
            <person name="Gao J."/>
            <person name="Sun J."/>
        </authorList>
    </citation>
    <scope>NUCLEOTIDE SEQUENCE [LARGE SCALE GENOMIC DNA]</scope>
    <source>
        <strain evidence="9 10">CGMCC 1.15528</strain>
    </source>
</reference>
<keyword evidence="5 7" id="KW-1133">Transmembrane helix</keyword>